<evidence type="ECO:0000313" key="3">
    <source>
        <dbReference type="EMBL" id="GAA2010655.1"/>
    </source>
</evidence>
<name>A0ABN2TID1_9ACTN</name>
<dbReference type="Proteomes" id="UP001500751">
    <property type="component" value="Unassembled WGS sequence"/>
</dbReference>
<accession>A0ABN2TID1</accession>
<dbReference type="CDD" id="cd01293">
    <property type="entry name" value="Bact_CD"/>
    <property type="match status" value="1"/>
</dbReference>
<dbReference type="PANTHER" id="PTHR32027">
    <property type="entry name" value="CYTOSINE DEAMINASE"/>
    <property type="match status" value="1"/>
</dbReference>
<dbReference type="InterPro" id="IPR013108">
    <property type="entry name" value="Amidohydro_3"/>
</dbReference>
<dbReference type="InterPro" id="IPR052349">
    <property type="entry name" value="Metallo-hydrolase_Enzymes"/>
</dbReference>
<proteinExistence type="predicted"/>
<feature type="region of interest" description="Disordered" evidence="1">
    <location>
        <begin position="37"/>
        <end position="62"/>
    </location>
</feature>
<evidence type="ECO:0000256" key="1">
    <source>
        <dbReference type="SAM" id="MobiDB-lite"/>
    </source>
</evidence>
<feature type="domain" description="Amidohydrolase 3" evidence="2">
    <location>
        <begin position="65"/>
        <end position="429"/>
    </location>
</feature>
<organism evidence="3 4">
    <name type="scientific">Catenulispora yoronensis</name>
    <dbReference type="NCBI Taxonomy" id="450799"/>
    <lineage>
        <taxon>Bacteria</taxon>
        <taxon>Bacillati</taxon>
        <taxon>Actinomycetota</taxon>
        <taxon>Actinomycetes</taxon>
        <taxon>Catenulisporales</taxon>
        <taxon>Catenulisporaceae</taxon>
        <taxon>Catenulispora</taxon>
    </lineage>
</organism>
<gene>
    <name evidence="3" type="ORF">GCM10009839_00710</name>
</gene>
<protein>
    <submittedName>
        <fullName evidence="3">Amidohydrolase family protein</fullName>
    </submittedName>
</protein>
<dbReference type="SUPFAM" id="SSF51556">
    <property type="entry name" value="Metallo-dependent hydrolases"/>
    <property type="match status" value="1"/>
</dbReference>
<evidence type="ECO:0000313" key="4">
    <source>
        <dbReference type="Proteomes" id="UP001500751"/>
    </source>
</evidence>
<feature type="compositionally biased region" description="Low complexity" evidence="1">
    <location>
        <begin position="50"/>
        <end position="62"/>
    </location>
</feature>
<reference evidence="3 4" key="1">
    <citation type="journal article" date="2019" name="Int. J. Syst. Evol. Microbiol.">
        <title>The Global Catalogue of Microorganisms (GCM) 10K type strain sequencing project: providing services to taxonomists for standard genome sequencing and annotation.</title>
        <authorList>
            <consortium name="The Broad Institute Genomics Platform"/>
            <consortium name="The Broad Institute Genome Sequencing Center for Infectious Disease"/>
            <person name="Wu L."/>
            <person name="Ma J."/>
        </authorList>
    </citation>
    <scope>NUCLEOTIDE SEQUENCE [LARGE SCALE GENOMIC DNA]</scope>
    <source>
        <strain evidence="3 4">JCM 16014</strain>
    </source>
</reference>
<evidence type="ECO:0000259" key="2">
    <source>
        <dbReference type="Pfam" id="PF07969"/>
    </source>
</evidence>
<dbReference type="Gene3D" id="3.20.20.140">
    <property type="entry name" value="Metal-dependent hydrolases"/>
    <property type="match status" value="1"/>
</dbReference>
<dbReference type="Pfam" id="PF07969">
    <property type="entry name" value="Amidohydro_3"/>
    <property type="match status" value="1"/>
</dbReference>
<dbReference type="PANTHER" id="PTHR32027:SF9">
    <property type="entry name" value="BLL3847 PROTEIN"/>
    <property type="match status" value="1"/>
</dbReference>
<keyword evidence="4" id="KW-1185">Reference proteome</keyword>
<dbReference type="RefSeq" id="WP_344663405.1">
    <property type="nucleotide sequence ID" value="NZ_BAAAQN010000001.1"/>
</dbReference>
<sequence>MADLLIRRARVADDAPLCDIVIREGRITAIVPAGIAETGETGAPDPAAGTAETGAPDPADPAAGTIDCDGRVVIPGLIESHLHLDKALLDREKPNPDGTLAGAIAVTGELKRGFTAEAVRRRARAVVEAAIGHGTTLIRAHPDVDPIVGLLGVDVLLGLREEYRGAVEIQVVAFPQEGIIKAPGTLELMREALHRGADVVGGCSYNEATLEDCHQHVDTVLDLAVEFGVPADLHADFADGPGDPRYALAEYIADATARRGLEGRVALGHMTSLAGREPEDRAAALKRLAAAGVAVVPLPFTDMHLGGRGDDTAVRRGVAPVRELWEAGVTAAFSSNNVRNAFTPYGNADLLDVGLFLAQIGHLSGPADLARVLAMATTDAAAVVGVADRYGLRVGAQADLVVLDTRAVADVLLDRPVRTAVVKAGRVVARTTRATELALATRSTA</sequence>
<dbReference type="InterPro" id="IPR032466">
    <property type="entry name" value="Metal_Hydrolase"/>
</dbReference>
<comment type="caution">
    <text evidence="3">The sequence shown here is derived from an EMBL/GenBank/DDBJ whole genome shotgun (WGS) entry which is preliminary data.</text>
</comment>
<dbReference type="SUPFAM" id="SSF51338">
    <property type="entry name" value="Composite domain of metallo-dependent hydrolases"/>
    <property type="match status" value="1"/>
</dbReference>
<dbReference type="EMBL" id="BAAAQN010000001">
    <property type="protein sequence ID" value="GAA2010655.1"/>
    <property type="molecule type" value="Genomic_DNA"/>
</dbReference>
<dbReference type="Gene3D" id="2.30.40.10">
    <property type="entry name" value="Urease, subunit C, domain 1"/>
    <property type="match status" value="1"/>
</dbReference>
<dbReference type="InterPro" id="IPR011059">
    <property type="entry name" value="Metal-dep_hydrolase_composite"/>
</dbReference>